<dbReference type="PANTHER" id="PTHR30575:SF3">
    <property type="entry name" value="PEPTIDASE M20 DIMERISATION DOMAIN-CONTAINING PROTEIN"/>
    <property type="match status" value="1"/>
</dbReference>
<gene>
    <name evidence="3" type="ORF">GU90_01235</name>
</gene>
<keyword evidence="4" id="KW-1185">Reference proteome</keyword>
<evidence type="ECO:0000313" key="3">
    <source>
        <dbReference type="EMBL" id="KEI45853.1"/>
    </source>
</evidence>
<dbReference type="InterPro" id="IPR011650">
    <property type="entry name" value="Peptidase_M20_dimer"/>
</dbReference>
<dbReference type="Pfam" id="PF01546">
    <property type="entry name" value="Peptidase_M20"/>
    <property type="match status" value="1"/>
</dbReference>
<dbReference type="NCBIfam" id="TIGR01891">
    <property type="entry name" value="amidohydrolases"/>
    <property type="match status" value="1"/>
</dbReference>
<dbReference type="InterPro" id="IPR017439">
    <property type="entry name" value="Amidohydrolase"/>
</dbReference>
<comment type="caution">
    <text evidence="3">The sequence shown here is derived from an EMBL/GenBank/DDBJ whole genome shotgun (WGS) entry which is preliminary data.</text>
</comment>
<dbReference type="PIRSF" id="PIRSF037226">
    <property type="entry name" value="Amidohydrolase_ACY1L2_prd"/>
    <property type="match status" value="1"/>
</dbReference>
<dbReference type="GO" id="GO:0071713">
    <property type="term" value="F:para-aminobenzoyl-glutamate hydrolase activity"/>
    <property type="evidence" value="ECO:0007669"/>
    <property type="project" value="TreeGrafter"/>
</dbReference>
<dbReference type="InterPro" id="IPR017144">
    <property type="entry name" value="Xaa-Arg_dipeptidase"/>
</dbReference>
<dbReference type="Pfam" id="PF07687">
    <property type="entry name" value="M20_dimer"/>
    <property type="match status" value="1"/>
</dbReference>
<accession>A0A073B1F8</accession>
<dbReference type="Gene3D" id="3.40.630.10">
    <property type="entry name" value="Zn peptidases"/>
    <property type="match status" value="1"/>
</dbReference>
<dbReference type="InterPro" id="IPR002933">
    <property type="entry name" value="Peptidase_M20"/>
</dbReference>
<dbReference type="AlphaFoldDB" id="A0A073B1F8"/>
<dbReference type="Proteomes" id="UP000031419">
    <property type="component" value="Unassembled WGS sequence"/>
</dbReference>
<dbReference type="GO" id="GO:0046657">
    <property type="term" value="P:folic acid catabolic process"/>
    <property type="evidence" value="ECO:0007669"/>
    <property type="project" value="TreeGrafter"/>
</dbReference>
<dbReference type="PANTHER" id="PTHR30575">
    <property type="entry name" value="PEPTIDASE M20"/>
    <property type="match status" value="1"/>
</dbReference>
<dbReference type="GO" id="GO:0016805">
    <property type="term" value="F:dipeptidase activity"/>
    <property type="evidence" value="ECO:0007669"/>
    <property type="project" value="InterPro"/>
</dbReference>
<dbReference type="RefSeq" id="WP_037342624.1">
    <property type="nucleotide sequence ID" value="NZ_JNVU01000005.1"/>
</dbReference>
<dbReference type="InterPro" id="IPR052030">
    <property type="entry name" value="Peptidase_M20/M20A_hydrolases"/>
</dbReference>
<organism evidence="3 4">
    <name type="scientific">Saccharopolyspora rectivirgula</name>
    <dbReference type="NCBI Taxonomy" id="28042"/>
    <lineage>
        <taxon>Bacteria</taxon>
        <taxon>Bacillati</taxon>
        <taxon>Actinomycetota</taxon>
        <taxon>Actinomycetes</taxon>
        <taxon>Pseudonocardiales</taxon>
        <taxon>Pseudonocardiaceae</taxon>
        <taxon>Saccharopolyspora</taxon>
    </lineage>
</organism>
<dbReference type="SUPFAM" id="SSF53187">
    <property type="entry name" value="Zn-dependent exopeptidases"/>
    <property type="match status" value="1"/>
</dbReference>
<feature type="domain" description="Peptidase M20 dimerisation" evidence="2">
    <location>
        <begin position="206"/>
        <end position="295"/>
    </location>
</feature>
<sequence>MTSKDELKARVCAEIDRQAERITALSDEIMRHPETGFRERGTARRVAEQFAAMNLPHRTGLAGTGVKARMRGRTSRRTVAVLGELDSLLVADHPHADPRTGAAHACGHNAMIASMVGAGLGLQPVMDELDGDVVLFAAPAEECIELDWRLQLRDRGELDFPLGKAELIRLGEFDDVNMAITTHTAGGADGPLAISGTTMNGALIKRVRFRGRAAHAGAEPWSGVNAAKALNLASAAIDAQRETFRDSDMVRISQLITKGGDAVSVIPDVAEMEMMVRARTVAAMQDASRKVDRSLRAGAIAMGAEVEITTVTAYLPLTPDEPLVDVVDRNSRAVLGEDRVLRDGGHAGGSTDVGDLGQIMPVAHPMAASGCDAPFHSSQYFVADHVLAAVNPAKFMAMSVVDLLADGAAEAERVIAASGPKLTRDEYVGLRSTLDSVQLHGEDH</sequence>
<comment type="similarity">
    <text evidence="1">Belongs to the peptidase M20A family.</text>
</comment>
<dbReference type="OrthoDB" id="9777385at2"/>
<evidence type="ECO:0000313" key="4">
    <source>
        <dbReference type="Proteomes" id="UP000031419"/>
    </source>
</evidence>
<dbReference type="InterPro" id="IPR036264">
    <property type="entry name" value="Bact_exopeptidase_dim_dom"/>
</dbReference>
<dbReference type="EMBL" id="JNVU01000005">
    <property type="protein sequence ID" value="KEI45853.1"/>
    <property type="molecule type" value="Genomic_DNA"/>
</dbReference>
<evidence type="ECO:0000256" key="1">
    <source>
        <dbReference type="PIRNR" id="PIRNR037226"/>
    </source>
</evidence>
<dbReference type="STRING" id="28042.GU90_01235"/>
<protein>
    <recommendedName>
        <fullName evidence="1">Peptidase M20 domain-containing protein 2</fullName>
    </recommendedName>
</protein>
<proteinExistence type="inferred from homology"/>
<dbReference type="eggNOG" id="COG1473">
    <property type="taxonomic scope" value="Bacteria"/>
</dbReference>
<evidence type="ECO:0000259" key="2">
    <source>
        <dbReference type="Pfam" id="PF07687"/>
    </source>
</evidence>
<dbReference type="SUPFAM" id="SSF55031">
    <property type="entry name" value="Bacterial exopeptidase dimerisation domain"/>
    <property type="match status" value="1"/>
</dbReference>
<name>A0A073B1F8_9PSEU</name>
<reference evidence="3 4" key="1">
    <citation type="submission" date="2014-06" db="EMBL/GenBank/DDBJ databases">
        <title>Saccharopolyspora rectivirgula DSM-43113 Genome sequencing.</title>
        <authorList>
            <person name="Barrera C."/>
            <person name="Millon L."/>
            <person name="Rognon B."/>
            <person name="Zaugg C."/>
            <person name="Monod M."/>
        </authorList>
    </citation>
    <scope>NUCLEOTIDE SEQUENCE [LARGE SCALE GENOMIC DNA]</scope>
    <source>
        <strain evidence="3 4">DSM 43113</strain>
    </source>
</reference>
<dbReference type="Gene3D" id="3.30.70.360">
    <property type="match status" value="1"/>
</dbReference>
<dbReference type="GO" id="GO:0005737">
    <property type="term" value="C:cytoplasm"/>
    <property type="evidence" value="ECO:0007669"/>
    <property type="project" value="TreeGrafter"/>
</dbReference>